<dbReference type="Pfam" id="PF09379">
    <property type="entry name" value="FERM_N"/>
    <property type="match status" value="1"/>
</dbReference>
<evidence type="ECO:0000259" key="3">
    <source>
        <dbReference type="PROSITE" id="PS50057"/>
    </source>
</evidence>
<accession>A0AAD6BS36</accession>
<evidence type="ECO:0000256" key="2">
    <source>
        <dbReference type="SAM" id="MobiDB-lite"/>
    </source>
</evidence>
<sequence length="356" mass="40204">MLQGRASSTKPAVERMLVYSLGMTLYWSVDFHLPQNQPVQLSDHLNSLLLSMCEDLAHRRVNLISILEACESQHKTNILPPPPTVIRQLVEEVFHESMDHGSLPDSQVPLSGRSQMIRERLHGKKGPLSDFSEGSAEGRRYSTDSDSSQRPWRQRPRSSPTPLYQSSLERLPRGVRHRDSNCSWLGRSPQHDSSPKTSGRSHSPSITFSESSISLSQRTSKALGPEFVRMPDEQHIVLDLPGSIVSRKGRSCSSQREVTVVLLNGQYVVVRCDIKSRGRDVFDMVVAHANLVEHFYFGLAFIDGHYNCDGVDPDVGLEDPTDCWFTYDDSRVRETSGDYVCDRRKETAYILSYGRQ</sequence>
<dbReference type="Gene3D" id="3.10.20.90">
    <property type="entry name" value="Phosphatidylinositol 3-kinase Catalytic Subunit, Chain A, domain 1"/>
    <property type="match status" value="1"/>
</dbReference>
<dbReference type="PROSITE" id="PS50057">
    <property type="entry name" value="FERM_3"/>
    <property type="match status" value="1"/>
</dbReference>
<keyword evidence="1" id="KW-0677">Repeat</keyword>
<feature type="domain" description="FERM" evidence="3">
    <location>
        <begin position="256"/>
        <end position="356"/>
    </location>
</feature>
<gene>
    <name evidence="5" type="ORF">JOQ06_020400</name>
</gene>
<reference evidence="5" key="1">
    <citation type="submission" date="2022-11" db="EMBL/GenBank/DDBJ databases">
        <title>Chromosome-level genome of Pogonophryne albipinna.</title>
        <authorList>
            <person name="Jo E."/>
        </authorList>
    </citation>
    <scope>NUCLEOTIDE SEQUENCE</scope>
    <source>
        <strain evidence="5">SGF0006</strain>
        <tissue evidence="5">Muscle</tissue>
    </source>
</reference>
<evidence type="ECO:0000313" key="5">
    <source>
        <dbReference type="EMBL" id="KAJ4948877.1"/>
    </source>
</evidence>
<dbReference type="InterPro" id="IPR038765">
    <property type="entry name" value="Papain-like_cys_pep_sf"/>
</dbReference>
<dbReference type="InterPro" id="IPR018979">
    <property type="entry name" value="FERM_N"/>
</dbReference>
<dbReference type="SUPFAM" id="SSF54236">
    <property type="entry name" value="Ubiquitin-like"/>
    <property type="match status" value="1"/>
</dbReference>
<dbReference type="InterPro" id="IPR052074">
    <property type="entry name" value="NonRcpt_TyrProt_Phosphatase"/>
</dbReference>
<dbReference type="PANTHER" id="PTHR46900:SF4">
    <property type="entry name" value="FERM AND PDZ DOMAIN CONTAINING 2"/>
    <property type="match status" value="1"/>
</dbReference>
<dbReference type="AlphaFoldDB" id="A0AAD6BS36"/>
<dbReference type="PANTHER" id="PTHR46900">
    <property type="entry name" value="TYROSINE-PROTEIN PHOSPHATASE NON-RECEPTOR TYPE 13"/>
    <property type="match status" value="1"/>
</dbReference>
<evidence type="ECO:0000259" key="4">
    <source>
        <dbReference type="PROSITE" id="PS51377"/>
    </source>
</evidence>
<dbReference type="Gene3D" id="1.10.510.10">
    <property type="entry name" value="Transferase(Phosphotransferase) domain 1"/>
    <property type="match status" value="1"/>
</dbReference>
<feature type="region of interest" description="Disordered" evidence="2">
    <location>
        <begin position="118"/>
        <end position="213"/>
    </location>
</feature>
<dbReference type="SUPFAM" id="SSF54001">
    <property type="entry name" value="Cysteine proteinases"/>
    <property type="match status" value="1"/>
</dbReference>
<name>A0AAD6BS36_9TELE</name>
<comment type="caution">
    <text evidence="5">The sequence shown here is derived from an EMBL/GenBank/DDBJ whole genome shotgun (WGS) entry which is preliminary data.</text>
</comment>
<dbReference type="InterPro" id="IPR000299">
    <property type="entry name" value="FERM_domain"/>
</dbReference>
<dbReference type="InterPro" id="IPR029071">
    <property type="entry name" value="Ubiquitin-like_domsf"/>
</dbReference>
<organism evidence="5 6">
    <name type="scientific">Pogonophryne albipinna</name>
    <dbReference type="NCBI Taxonomy" id="1090488"/>
    <lineage>
        <taxon>Eukaryota</taxon>
        <taxon>Metazoa</taxon>
        <taxon>Chordata</taxon>
        <taxon>Craniata</taxon>
        <taxon>Vertebrata</taxon>
        <taxon>Euteleostomi</taxon>
        <taxon>Actinopterygii</taxon>
        <taxon>Neopterygii</taxon>
        <taxon>Teleostei</taxon>
        <taxon>Neoteleostei</taxon>
        <taxon>Acanthomorphata</taxon>
        <taxon>Eupercaria</taxon>
        <taxon>Perciformes</taxon>
        <taxon>Notothenioidei</taxon>
        <taxon>Pogonophryne</taxon>
    </lineage>
</organism>
<dbReference type="PROSITE" id="PS51377">
    <property type="entry name" value="KIND"/>
    <property type="match status" value="1"/>
</dbReference>
<evidence type="ECO:0000256" key="1">
    <source>
        <dbReference type="ARBA" id="ARBA00022737"/>
    </source>
</evidence>
<feature type="domain" description="KIND" evidence="4">
    <location>
        <begin position="1"/>
        <end position="123"/>
    </location>
</feature>
<protein>
    <submittedName>
        <fullName evidence="5">Uncharacterized protein</fullName>
    </submittedName>
</protein>
<feature type="compositionally biased region" description="Low complexity" evidence="2">
    <location>
        <begin position="201"/>
        <end position="213"/>
    </location>
</feature>
<keyword evidence="6" id="KW-1185">Reference proteome</keyword>
<evidence type="ECO:0000313" key="6">
    <source>
        <dbReference type="Proteomes" id="UP001219934"/>
    </source>
</evidence>
<dbReference type="InterPro" id="IPR011019">
    <property type="entry name" value="KIND_dom"/>
</dbReference>
<dbReference type="Proteomes" id="UP001219934">
    <property type="component" value="Unassembled WGS sequence"/>
</dbReference>
<proteinExistence type="predicted"/>
<dbReference type="EMBL" id="JAPTMU010000001">
    <property type="protein sequence ID" value="KAJ4948877.1"/>
    <property type="molecule type" value="Genomic_DNA"/>
</dbReference>